<gene>
    <name evidence="2" type="ORF">B0F89_1485</name>
</gene>
<keyword evidence="1" id="KW-0812">Transmembrane</keyword>
<feature type="transmembrane region" description="Helical" evidence="1">
    <location>
        <begin position="69"/>
        <end position="90"/>
    </location>
</feature>
<dbReference type="EMBL" id="PTIW01000048">
    <property type="protein sequence ID" value="PPK57482.1"/>
    <property type="molecule type" value="Genomic_DNA"/>
</dbReference>
<sequence>MENYEQIVVLIIVFSASFITWKLVKDFYKTKIHMIFAHLISIATASFMLLSTMFLFMPKNYVKGQTAEVELSFISIIIVIAMVGIIYFFFKYIPSKDK</sequence>
<protein>
    <submittedName>
        <fullName evidence="2">Uncharacterized protein</fullName>
    </submittedName>
</protein>
<dbReference type="RefSeq" id="WP_079576959.1">
    <property type="nucleotide sequence ID" value="NZ_FUYO01000001.1"/>
</dbReference>
<evidence type="ECO:0000313" key="3">
    <source>
        <dbReference type="Proteomes" id="UP000239861"/>
    </source>
</evidence>
<dbReference type="AlphaFoldDB" id="A0AB36ZSV7"/>
<comment type="caution">
    <text evidence="2">The sequence shown here is derived from an EMBL/GenBank/DDBJ whole genome shotgun (WGS) entry which is preliminary data.</text>
</comment>
<evidence type="ECO:0000313" key="2">
    <source>
        <dbReference type="EMBL" id="PPK57482.1"/>
    </source>
</evidence>
<dbReference type="Proteomes" id="UP000239861">
    <property type="component" value="Unassembled WGS sequence"/>
</dbReference>
<keyword evidence="1" id="KW-1133">Transmembrane helix</keyword>
<accession>A0AB36ZSV7</accession>
<organism evidence="2 3">
    <name type="scientific">Malaciobacter marinus</name>
    <dbReference type="NCBI Taxonomy" id="505249"/>
    <lineage>
        <taxon>Bacteria</taxon>
        <taxon>Pseudomonadati</taxon>
        <taxon>Campylobacterota</taxon>
        <taxon>Epsilonproteobacteria</taxon>
        <taxon>Campylobacterales</taxon>
        <taxon>Arcobacteraceae</taxon>
        <taxon>Malaciobacter</taxon>
    </lineage>
</organism>
<reference evidence="2 3" key="1">
    <citation type="submission" date="2018-02" db="EMBL/GenBank/DDBJ databases">
        <title>Subsurface microbial communities from deep shales in Ohio and West Virginia, USA.</title>
        <authorList>
            <person name="Wrighton K."/>
        </authorList>
    </citation>
    <scope>NUCLEOTIDE SEQUENCE [LARGE SCALE GENOMIC DNA]</scope>
    <source>
        <strain evidence="2 3">MARC-MIP3H16</strain>
    </source>
</reference>
<evidence type="ECO:0000256" key="1">
    <source>
        <dbReference type="SAM" id="Phobius"/>
    </source>
</evidence>
<feature type="transmembrane region" description="Helical" evidence="1">
    <location>
        <begin position="6"/>
        <end position="24"/>
    </location>
</feature>
<proteinExistence type="predicted"/>
<feature type="transmembrane region" description="Helical" evidence="1">
    <location>
        <begin position="36"/>
        <end position="57"/>
    </location>
</feature>
<name>A0AB36ZSV7_9BACT</name>
<keyword evidence="1" id="KW-0472">Membrane</keyword>